<accession>A0A2R6WM00</accession>
<proteinExistence type="predicted"/>
<evidence type="ECO:0000313" key="1">
    <source>
        <dbReference type="EMBL" id="PTQ34873.1"/>
    </source>
</evidence>
<gene>
    <name evidence="1" type="ORF">MARPO_0075s0002</name>
</gene>
<reference evidence="1" key="2">
    <citation type="submission" date="2017-12" db="EMBL/GenBank/DDBJ databases">
        <title>WGS assembly of Marchantia polymorpha.</title>
        <authorList>
            <person name="Bowman J.L."/>
            <person name="Kohchi T."/>
            <person name="Yamato K.T."/>
            <person name="Jenkins J."/>
            <person name="Shu S."/>
            <person name="Ishizaki K."/>
            <person name="Yamaoka S."/>
            <person name="Nishihama R."/>
            <person name="Nakamura Y."/>
            <person name="Berger F."/>
            <person name="Adam C."/>
            <person name="Aki S.S."/>
            <person name="Althoff F."/>
            <person name="Araki T."/>
            <person name="Arteaga-Vazquez M.A."/>
            <person name="Balasubrmanian S."/>
            <person name="Bauer D."/>
            <person name="Boehm C.R."/>
            <person name="Briginshaw L."/>
            <person name="Caballero-Perez J."/>
            <person name="Catarino B."/>
            <person name="Chen F."/>
            <person name="Chiyoda S."/>
            <person name="Chovatia M."/>
            <person name="Davies K.M."/>
            <person name="Delmans M."/>
            <person name="Demura T."/>
            <person name="Dierschke T."/>
            <person name="Dolan L."/>
            <person name="Dorantes-Acosta A.E."/>
            <person name="Eklund D.M."/>
            <person name="Florent S.N."/>
            <person name="Flores-Sandoval E."/>
            <person name="Fujiyama A."/>
            <person name="Fukuzawa H."/>
            <person name="Galik B."/>
            <person name="Grimanelli D."/>
            <person name="Grimwood J."/>
            <person name="Grossniklaus U."/>
            <person name="Hamada T."/>
            <person name="Haseloff J."/>
            <person name="Hetherington A.J."/>
            <person name="Higo A."/>
            <person name="Hirakawa Y."/>
            <person name="Hundley H.N."/>
            <person name="Ikeda Y."/>
            <person name="Inoue K."/>
            <person name="Inoue S."/>
            <person name="Ishida S."/>
            <person name="Jia Q."/>
            <person name="Kakita M."/>
            <person name="Kanazawa T."/>
            <person name="Kawai Y."/>
            <person name="Kawashima T."/>
            <person name="Kennedy M."/>
            <person name="Kinose K."/>
            <person name="Kinoshita T."/>
            <person name="Kohara Y."/>
            <person name="Koide E."/>
            <person name="Komatsu K."/>
            <person name="Kopischke S."/>
            <person name="Kubo M."/>
            <person name="Kyozuka J."/>
            <person name="Lagercrantz U."/>
            <person name="Lin S.S."/>
            <person name="Lindquist E."/>
            <person name="Lipzen A.M."/>
            <person name="Lu C."/>
            <person name="Luna E.D."/>
            <person name="Martienssen R.A."/>
            <person name="Minamino N."/>
            <person name="Mizutani M."/>
            <person name="Mizutani M."/>
            <person name="Mochizuki N."/>
            <person name="Monte I."/>
            <person name="Mosher R."/>
            <person name="Nagasaki H."/>
            <person name="Nakagami H."/>
            <person name="Naramoto S."/>
            <person name="Nishitani K."/>
            <person name="Ohtani M."/>
            <person name="Okamoto T."/>
            <person name="Okumura M."/>
            <person name="Phillips J."/>
            <person name="Pollak B."/>
            <person name="Reinders A."/>
            <person name="Roevekamp M."/>
            <person name="Sano R."/>
            <person name="Sawa S."/>
            <person name="Schmid M.W."/>
            <person name="Shirakawa M."/>
            <person name="Solano R."/>
            <person name="Spunde A."/>
            <person name="Suetsugu N."/>
            <person name="Sugano S."/>
            <person name="Sugiyama A."/>
            <person name="Sun R."/>
            <person name="Suzuki Y."/>
            <person name="Takenaka M."/>
            <person name="Takezawa D."/>
            <person name="Tomogane H."/>
            <person name="Tsuzuki M."/>
            <person name="Ueda T."/>
            <person name="Umeda M."/>
            <person name="Ward J.M."/>
            <person name="Watanabe Y."/>
            <person name="Yazaki K."/>
            <person name="Yokoyama R."/>
            <person name="Yoshitake Y."/>
            <person name="Yotsui I."/>
            <person name="Zachgo S."/>
            <person name="Schmutz J."/>
        </authorList>
    </citation>
    <scope>NUCLEOTIDE SEQUENCE [LARGE SCALE GENOMIC DNA]</scope>
    <source>
        <strain evidence="1">Tak-1</strain>
    </source>
</reference>
<dbReference type="EMBL" id="KZ772747">
    <property type="protein sequence ID" value="PTQ34872.1"/>
    <property type="molecule type" value="Genomic_DNA"/>
</dbReference>
<sequence>MPLKREIDQRTVLIINLLQNEYLVDVWFHVSEVLFRLRKSQRKNEDMSAGPNAASKQSRASLEIHAPFAYSCVTCSQQASMPARSFVSAFTALHLRTCHKLFRYKIIITDNEPP</sequence>
<evidence type="ECO:0000313" key="2">
    <source>
        <dbReference type="Proteomes" id="UP000244005"/>
    </source>
</evidence>
<reference evidence="2" key="1">
    <citation type="journal article" date="2017" name="Cell">
        <title>Insights into land plant evolution garnered from the Marchantia polymorpha genome.</title>
        <authorList>
            <person name="Bowman J.L."/>
            <person name="Kohchi T."/>
            <person name="Yamato K.T."/>
            <person name="Jenkins J."/>
            <person name="Shu S."/>
            <person name="Ishizaki K."/>
            <person name="Yamaoka S."/>
            <person name="Nishihama R."/>
            <person name="Nakamura Y."/>
            <person name="Berger F."/>
            <person name="Adam C."/>
            <person name="Aki S.S."/>
            <person name="Althoff F."/>
            <person name="Araki T."/>
            <person name="Arteaga-Vazquez M.A."/>
            <person name="Balasubrmanian S."/>
            <person name="Barry K."/>
            <person name="Bauer D."/>
            <person name="Boehm C.R."/>
            <person name="Briginshaw L."/>
            <person name="Caballero-Perez J."/>
            <person name="Catarino B."/>
            <person name="Chen F."/>
            <person name="Chiyoda S."/>
            <person name="Chovatia M."/>
            <person name="Davies K.M."/>
            <person name="Delmans M."/>
            <person name="Demura T."/>
            <person name="Dierschke T."/>
            <person name="Dolan L."/>
            <person name="Dorantes-Acosta A.E."/>
            <person name="Eklund D.M."/>
            <person name="Florent S.N."/>
            <person name="Flores-Sandoval E."/>
            <person name="Fujiyama A."/>
            <person name="Fukuzawa H."/>
            <person name="Galik B."/>
            <person name="Grimanelli D."/>
            <person name="Grimwood J."/>
            <person name="Grossniklaus U."/>
            <person name="Hamada T."/>
            <person name="Haseloff J."/>
            <person name="Hetherington A.J."/>
            <person name="Higo A."/>
            <person name="Hirakawa Y."/>
            <person name="Hundley H.N."/>
            <person name="Ikeda Y."/>
            <person name="Inoue K."/>
            <person name="Inoue S.I."/>
            <person name="Ishida S."/>
            <person name="Jia Q."/>
            <person name="Kakita M."/>
            <person name="Kanazawa T."/>
            <person name="Kawai Y."/>
            <person name="Kawashima T."/>
            <person name="Kennedy M."/>
            <person name="Kinose K."/>
            <person name="Kinoshita T."/>
            <person name="Kohara Y."/>
            <person name="Koide E."/>
            <person name="Komatsu K."/>
            <person name="Kopischke S."/>
            <person name="Kubo M."/>
            <person name="Kyozuka J."/>
            <person name="Lagercrantz U."/>
            <person name="Lin S.S."/>
            <person name="Lindquist E."/>
            <person name="Lipzen A.M."/>
            <person name="Lu C.W."/>
            <person name="De Luna E."/>
            <person name="Martienssen R.A."/>
            <person name="Minamino N."/>
            <person name="Mizutani M."/>
            <person name="Mizutani M."/>
            <person name="Mochizuki N."/>
            <person name="Monte I."/>
            <person name="Mosher R."/>
            <person name="Nagasaki H."/>
            <person name="Nakagami H."/>
            <person name="Naramoto S."/>
            <person name="Nishitani K."/>
            <person name="Ohtani M."/>
            <person name="Okamoto T."/>
            <person name="Okumura M."/>
            <person name="Phillips J."/>
            <person name="Pollak B."/>
            <person name="Reinders A."/>
            <person name="Rovekamp M."/>
            <person name="Sano R."/>
            <person name="Sawa S."/>
            <person name="Schmid M.W."/>
            <person name="Shirakawa M."/>
            <person name="Solano R."/>
            <person name="Spunde A."/>
            <person name="Suetsugu N."/>
            <person name="Sugano S."/>
            <person name="Sugiyama A."/>
            <person name="Sun R."/>
            <person name="Suzuki Y."/>
            <person name="Takenaka M."/>
            <person name="Takezawa D."/>
            <person name="Tomogane H."/>
            <person name="Tsuzuki M."/>
            <person name="Ueda T."/>
            <person name="Umeda M."/>
            <person name="Ward J.M."/>
            <person name="Watanabe Y."/>
            <person name="Yazaki K."/>
            <person name="Yokoyama R."/>
            <person name="Yoshitake Y."/>
            <person name="Yotsui I."/>
            <person name="Zachgo S."/>
            <person name="Schmutz J."/>
        </authorList>
    </citation>
    <scope>NUCLEOTIDE SEQUENCE [LARGE SCALE GENOMIC DNA]</scope>
    <source>
        <strain evidence="2">Tak-1</strain>
    </source>
</reference>
<protein>
    <submittedName>
        <fullName evidence="1">Uncharacterized protein</fullName>
    </submittedName>
</protein>
<keyword evidence="2" id="KW-1185">Reference proteome</keyword>
<dbReference type="Gramene" id="Mp2g02430.2">
    <property type="protein sequence ID" value="Mp2g02430.2.cds1"/>
    <property type="gene ID" value="Mp2g02430"/>
</dbReference>
<dbReference type="Proteomes" id="UP000244005">
    <property type="component" value="Unassembled WGS sequence"/>
</dbReference>
<dbReference type="Gramene" id="Mp2g02430.1">
    <property type="protein sequence ID" value="Mp2g02430.1.cds1"/>
    <property type="gene ID" value="Mp2g02430"/>
</dbReference>
<name>A0A2R6WM00_MARPO</name>
<dbReference type="EMBL" id="KZ772747">
    <property type="protein sequence ID" value="PTQ34873.1"/>
    <property type="molecule type" value="Genomic_DNA"/>
</dbReference>
<dbReference type="AlphaFoldDB" id="A0A2R6WM00"/>
<organism evidence="1 2">
    <name type="scientific">Marchantia polymorpha</name>
    <name type="common">Common liverwort</name>
    <name type="synonym">Marchantia aquatica</name>
    <dbReference type="NCBI Taxonomy" id="3197"/>
    <lineage>
        <taxon>Eukaryota</taxon>
        <taxon>Viridiplantae</taxon>
        <taxon>Streptophyta</taxon>
        <taxon>Embryophyta</taxon>
        <taxon>Marchantiophyta</taxon>
        <taxon>Marchantiopsida</taxon>
        <taxon>Marchantiidae</taxon>
        <taxon>Marchantiales</taxon>
        <taxon>Marchantiaceae</taxon>
        <taxon>Marchantia</taxon>
    </lineage>
</organism>